<organism evidence="7 8">
    <name type="scientific">Alienimonas chondri</name>
    <dbReference type="NCBI Taxonomy" id="2681879"/>
    <lineage>
        <taxon>Bacteria</taxon>
        <taxon>Pseudomonadati</taxon>
        <taxon>Planctomycetota</taxon>
        <taxon>Planctomycetia</taxon>
        <taxon>Planctomycetales</taxon>
        <taxon>Planctomycetaceae</taxon>
        <taxon>Alienimonas</taxon>
    </lineage>
</organism>
<comment type="caution">
    <text evidence="7">The sequence shown here is derived from an EMBL/GenBank/DDBJ whole genome shotgun (WGS) entry which is preliminary data.</text>
</comment>
<protein>
    <recommendedName>
        <fullName evidence="5">Aldose 1-epimerase</fullName>
        <ecNumber evidence="5">5.1.3.3</ecNumber>
    </recommendedName>
</protein>
<feature type="chain" id="PRO_5046482738" description="Aldose 1-epimerase" evidence="6">
    <location>
        <begin position="22"/>
        <end position="399"/>
    </location>
</feature>
<sequence>MFARSFLAAVSFAAAVSPAPAQTVTSEPADAFRVYTLDGGAGVTVKVTNYGARILSIDCPDREGNRTNVALGHGPELSDWIDDVQSGRNPYFGAVVGRYGNRIAGATFELDGKSYELPANNGLNSLHGGDVGFDSVRWETILSQDPRRPGKRSDDYGALLKMEMPPVAGNTVAFRYVSPDGEEGYPGELTAIVVYGLFGDTLTVHYGAQTTKPTPVNLTQHTYFNLKGEGAGDVLGHELTLNADRFTPVDDTLIPTGELAPVEGTPFDFRAATPIGGRIDAENEQLEIGGGYDHNLVLNRGDAGAEEPTLAARVHEPLTGRILEVRTTEPGVQLYTGNFLNGSIVGTSGRPYTKRGAFCLETQHFPDSPNQPAFPSTILRPGETMRSTTTFRFTTDAAE</sequence>
<evidence type="ECO:0000256" key="6">
    <source>
        <dbReference type="SAM" id="SignalP"/>
    </source>
</evidence>
<dbReference type="Pfam" id="PF01263">
    <property type="entry name" value="Aldose_epim"/>
    <property type="match status" value="1"/>
</dbReference>
<evidence type="ECO:0000256" key="2">
    <source>
        <dbReference type="ARBA" id="ARBA00006206"/>
    </source>
</evidence>
<evidence type="ECO:0000256" key="4">
    <source>
        <dbReference type="ARBA" id="ARBA00023277"/>
    </source>
</evidence>
<dbReference type="InterPro" id="IPR011013">
    <property type="entry name" value="Gal_mutarotase_sf_dom"/>
</dbReference>
<dbReference type="EC" id="5.1.3.3" evidence="5"/>
<keyword evidence="6" id="KW-0732">Signal</keyword>
<evidence type="ECO:0000256" key="5">
    <source>
        <dbReference type="PIRNR" id="PIRNR005096"/>
    </source>
</evidence>
<name>A0ABX1VCU5_9PLAN</name>
<dbReference type="EMBL" id="WTPX01000023">
    <property type="protein sequence ID" value="NNJ25052.1"/>
    <property type="molecule type" value="Genomic_DNA"/>
</dbReference>
<dbReference type="InterPro" id="IPR008183">
    <property type="entry name" value="Aldose_1/G6P_1-epimerase"/>
</dbReference>
<dbReference type="Gene3D" id="2.70.98.10">
    <property type="match status" value="1"/>
</dbReference>
<keyword evidence="3 5" id="KW-0413">Isomerase</keyword>
<comment type="pathway">
    <text evidence="1 5">Carbohydrate metabolism; hexose metabolism.</text>
</comment>
<evidence type="ECO:0000313" key="7">
    <source>
        <dbReference type="EMBL" id="NNJ25052.1"/>
    </source>
</evidence>
<dbReference type="CDD" id="cd09019">
    <property type="entry name" value="galactose_mutarotase_like"/>
    <property type="match status" value="1"/>
</dbReference>
<comment type="similarity">
    <text evidence="2 5">Belongs to the aldose epimerase family.</text>
</comment>
<keyword evidence="8" id="KW-1185">Reference proteome</keyword>
<feature type="signal peptide" evidence="6">
    <location>
        <begin position="1"/>
        <end position="21"/>
    </location>
</feature>
<evidence type="ECO:0000256" key="3">
    <source>
        <dbReference type="ARBA" id="ARBA00023235"/>
    </source>
</evidence>
<dbReference type="InterPro" id="IPR014718">
    <property type="entry name" value="GH-type_carb-bd"/>
</dbReference>
<evidence type="ECO:0000313" key="8">
    <source>
        <dbReference type="Proteomes" id="UP000609651"/>
    </source>
</evidence>
<comment type="catalytic activity">
    <reaction evidence="5">
        <text>alpha-D-glucose = beta-D-glucose</text>
        <dbReference type="Rhea" id="RHEA:10264"/>
        <dbReference type="ChEBI" id="CHEBI:15903"/>
        <dbReference type="ChEBI" id="CHEBI:17925"/>
        <dbReference type="EC" id="5.1.3.3"/>
    </reaction>
</comment>
<dbReference type="RefSeq" id="WP_171184633.1">
    <property type="nucleotide sequence ID" value="NZ_WTPX01000023.1"/>
</dbReference>
<dbReference type="SUPFAM" id="SSF74650">
    <property type="entry name" value="Galactose mutarotase-like"/>
    <property type="match status" value="1"/>
</dbReference>
<dbReference type="PANTHER" id="PTHR10091:SF0">
    <property type="entry name" value="GALACTOSE MUTAROTASE"/>
    <property type="match status" value="1"/>
</dbReference>
<dbReference type="GO" id="GO:0004034">
    <property type="term" value="F:aldose 1-epimerase activity"/>
    <property type="evidence" value="ECO:0007669"/>
    <property type="project" value="UniProtKB-EC"/>
</dbReference>
<dbReference type="NCBIfam" id="NF008277">
    <property type="entry name" value="PRK11055.1"/>
    <property type="match status" value="1"/>
</dbReference>
<dbReference type="InterPro" id="IPR047215">
    <property type="entry name" value="Galactose_mutarotase-like"/>
</dbReference>
<dbReference type="Proteomes" id="UP000609651">
    <property type="component" value="Unassembled WGS sequence"/>
</dbReference>
<dbReference type="PIRSF" id="PIRSF005096">
    <property type="entry name" value="GALM"/>
    <property type="match status" value="1"/>
</dbReference>
<proteinExistence type="inferred from homology"/>
<accession>A0ABX1VCU5</accession>
<dbReference type="InterPro" id="IPR015443">
    <property type="entry name" value="Aldose_1-epimerase"/>
</dbReference>
<dbReference type="PANTHER" id="PTHR10091">
    <property type="entry name" value="ALDOSE-1-EPIMERASE"/>
    <property type="match status" value="1"/>
</dbReference>
<keyword evidence="4 5" id="KW-0119">Carbohydrate metabolism</keyword>
<evidence type="ECO:0000256" key="1">
    <source>
        <dbReference type="ARBA" id="ARBA00005028"/>
    </source>
</evidence>
<gene>
    <name evidence="7" type="primary">mro_1</name>
    <name evidence="7" type="ORF">LzC2_11140</name>
</gene>
<reference evidence="7 8" key="1">
    <citation type="journal article" date="2020" name="Syst. Appl. Microbiol.">
        <title>Alienimonas chondri sp. nov., a novel planctomycete isolated from the biofilm of the red alga Chondrus crispus.</title>
        <authorList>
            <person name="Vitorino I."/>
            <person name="Albuquerque L."/>
            <person name="Wiegand S."/>
            <person name="Kallscheuer N."/>
            <person name="da Costa M.S."/>
            <person name="Lobo-da-Cunha A."/>
            <person name="Jogler C."/>
            <person name="Lage O.M."/>
        </authorList>
    </citation>
    <scope>NUCLEOTIDE SEQUENCE [LARGE SCALE GENOMIC DNA]</scope>
    <source>
        <strain evidence="7 8">LzC2</strain>
    </source>
</reference>